<dbReference type="RefSeq" id="YP_654479.1">
    <property type="nucleotide sequence ID" value="NC_008168.1"/>
</dbReference>
<keyword evidence="2" id="KW-1185">Reference proteome</keyword>
<evidence type="ECO:0000313" key="1">
    <source>
        <dbReference type="EMBL" id="ABC61192.1"/>
    </source>
</evidence>
<protein>
    <submittedName>
        <fullName evidence="1">Uncharacterized protein</fullName>
    </submittedName>
</protein>
<dbReference type="GeneID" id="4155869"/>
<proteinExistence type="predicted"/>
<name>Q1A4N8_9BBAC</name>
<dbReference type="Proteomes" id="UP000202317">
    <property type="component" value="Segment"/>
</dbReference>
<evidence type="ECO:0000313" key="2">
    <source>
        <dbReference type="Proteomes" id="UP000202317"/>
    </source>
</evidence>
<sequence>MKRKLSFTENSQKLIKCEENDEDILISSRTSYIITKEKLRDNDVPMTVIVEDDNLFSASIYLKEGDRNLFENSKRDVLKFLLKDNLKIIKGEQYVVYVSI</sequence>
<dbReference type="EMBL" id="DQ333351">
    <property type="protein sequence ID" value="ABC61192.1"/>
    <property type="molecule type" value="Genomic_DNA"/>
</dbReference>
<reference evidence="1 2" key="1">
    <citation type="journal article" date="2006" name="J. Gen. Virol.">
        <title>Sequence analysis of the Choristoneura occidentalis granulovirus genome.</title>
        <authorList>
            <person name="Escasa S.R."/>
            <person name="Lauzon H.A.M."/>
            <person name="Mathur A.C."/>
            <person name="Krell P.J."/>
            <person name="Arif B.M."/>
        </authorList>
    </citation>
    <scope>NUCLEOTIDE SEQUENCE [LARGE SCALE GENOMIC DNA]</scope>
</reference>
<organism evidence="1 2">
    <name type="scientific">Choristoneura occidentalis granulovirus</name>
    <dbReference type="NCBI Taxonomy" id="364745"/>
    <lineage>
        <taxon>Viruses</taxon>
        <taxon>Viruses incertae sedis</taxon>
        <taxon>Naldaviricetes</taxon>
        <taxon>Lefavirales</taxon>
        <taxon>Baculoviridae</taxon>
        <taxon>Betabaculovirus</taxon>
        <taxon>Betabaculovirus chofumiferanae</taxon>
    </lineage>
</organism>
<dbReference type="OrthoDB" id="37800at10239"/>
<accession>Q1A4N8</accession>
<dbReference type="KEGG" id="vg:4155869"/>